<dbReference type="AlphaFoldDB" id="A0A8S1RSS1"/>
<sequence>MDHPKNFHFVIVYYGHQCIQTLNQKLFSICLVIQGKFIRNSCPILTQGISGSGKAVASKGILDYIEADSKSGLYISNRLNKRGKQVVRKIITTLFEGTSLTKICQEQSNDFVYDTVNWLRKSKQTWNKNSSYWEHKINYFLVRMIKINLRRIKNNLKKIFINYYTLTILWLSGILFGRDSKHIFAGPIYLKEDSYQKAQELLKILNQNEKKNSNITQAGQSRQNPLLMKLL</sequence>
<keyword evidence="3" id="KW-1185">Reference proteome</keyword>
<organism evidence="2 3">
    <name type="scientific">Paramecium sonneborni</name>
    <dbReference type="NCBI Taxonomy" id="65129"/>
    <lineage>
        <taxon>Eukaryota</taxon>
        <taxon>Sar</taxon>
        <taxon>Alveolata</taxon>
        <taxon>Ciliophora</taxon>
        <taxon>Intramacronucleata</taxon>
        <taxon>Oligohymenophorea</taxon>
        <taxon>Peniculida</taxon>
        <taxon>Parameciidae</taxon>
        <taxon>Paramecium</taxon>
    </lineage>
</organism>
<reference evidence="2" key="1">
    <citation type="submission" date="2021-01" db="EMBL/GenBank/DDBJ databases">
        <authorList>
            <consortium name="Genoscope - CEA"/>
            <person name="William W."/>
        </authorList>
    </citation>
    <scope>NUCLEOTIDE SEQUENCE</scope>
</reference>
<name>A0A8S1RSS1_9CILI</name>
<proteinExistence type="predicted"/>
<accession>A0A8S1RSS1</accession>
<evidence type="ECO:0000256" key="1">
    <source>
        <dbReference type="SAM" id="Phobius"/>
    </source>
</evidence>
<evidence type="ECO:0000313" key="2">
    <source>
        <dbReference type="EMBL" id="CAD8130353.1"/>
    </source>
</evidence>
<evidence type="ECO:0000313" key="3">
    <source>
        <dbReference type="Proteomes" id="UP000692954"/>
    </source>
</evidence>
<protein>
    <submittedName>
        <fullName evidence="2">Uncharacterized protein</fullName>
    </submittedName>
</protein>
<keyword evidence="1" id="KW-1133">Transmembrane helix</keyword>
<feature type="transmembrane region" description="Helical" evidence="1">
    <location>
        <begin position="159"/>
        <end position="177"/>
    </location>
</feature>
<keyword evidence="1" id="KW-0812">Transmembrane</keyword>
<comment type="caution">
    <text evidence="2">The sequence shown here is derived from an EMBL/GenBank/DDBJ whole genome shotgun (WGS) entry which is preliminary data.</text>
</comment>
<dbReference type="Proteomes" id="UP000692954">
    <property type="component" value="Unassembled WGS sequence"/>
</dbReference>
<dbReference type="EMBL" id="CAJJDN010000280">
    <property type="protein sequence ID" value="CAD8130353.1"/>
    <property type="molecule type" value="Genomic_DNA"/>
</dbReference>
<keyword evidence="1" id="KW-0472">Membrane</keyword>
<gene>
    <name evidence="2" type="ORF">PSON_ATCC_30995.1.T2800011</name>
</gene>